<proteinExistence type="predicted"/>
<protein>
    <submittedName>
        <fullName evidence="3">Cadherin-4</fullName>
    </submittedName>
</protein>
<dbReference type="FunFam" id="2.60.40.60:FF:000106">
    <property type="entry name" value="FAT atypical cadherin 4"/>
    <property type="match status" value="1"/>
</dbReference>
<reference evidence="3 4" key="1">
    <citation type="submission" date="2018-04" db="EMBL/GenBank/DDBJ databases">
        <title>Adhaeribacter sp. HMF7616 genome sequencing and assembly.</title>
        <authorList>
            <person name="Kang H."/>
            <person name="Kang J."/>
            <person name="Cha I."/>
            <person name="Kim H."/>
            <person name="Joh K."/>
        </authorList>
    </citation>
    <scope>NUCLEOTIDE SEQUENCE [LARGE SCALE GENOMIC DNA]</scope>
    <source>
        <strain evidence="3 4">HMF7616</strain>
    </source>
</reference>
<evidence type="ECO:0000259" key="2">
    <source>
        <dbReference type="PROSITE" id="PS50268"/>
    </source>
</evidence>
<dbReference type="InterPro" id="IPR053256">
    <property type="entry name" value="Kelch_repeat-containing"/>
</dbReference>
<dbReference type="InterPro" id="IPR015915">
    <property type="entry name" value="Kelch-typ_b-propeller"/>
</dbReference>
<name>A0A369QCN8_9BACT</name>
<organism evidence="3 4">
    <name type="scientific">Adhaeribacter pallidiroseus</name>
    <dbReference type="NCBI Taxonomy" id="2072847"/>
    <lineage>
        <taxon>Bacteria</taxon>
        <taxon>Pseudomonadati</taxon>
        <taxon>Bacteroidota</taxon>
        <taxon>Cytophagia</taxon>
        <taxon>Cytophagales</taxon>
        <taxon>Hymenobacteraceae</taxon>
        <taxon>Adhaeribacter</taxon>
    </lineage>
</organism>
<dbReference type="PANTHER" id="PTHR46773">
    <property type="match status" value="1"/>
</dbReference>
<dbReference type="GO" id="GO:0005509">
    <property type="term" value="F:calcium ion binding"/>
    <property type="evidence" value="ECO:0007669"/>
    <property type="project" value="InterPro"/>
</dbReference>
<comment type="caution">
    <text evidence="3">The sequence shown here is derived from an EMBL/GenBank/DDBJ whole genome shotgun (WGS) entry which is preliminary data.</text>
</comment>
<feature type="domain" description="Cadherin" evidence="2">
    <location>
        <begin position="59"/>
        <end position="171"/>
    </location>
</feature>
<dbReference type="Gene3D" id="2.120.10.80">
    <property type="entry name" value="Kelch-type beta propeller"/>
    <property type="match status" value="1"/>
</dbReference>
<evidence type="ECO:0000313" key="4">
    <source>
        <dbReference type="Proteomes" id="UP000253919"/>
    </source>
</evidence>
<dbReference type="Gene3D" id="2.60.40.60">
    <property type="entry name" value="Cadherins"/>
    <property type="match status" value="1"/>
</dbReference>
<evidence type="ECO:0000256" key="1">
    <source>
        <dbReference type="SAM" id="SignalP"/>
    </source>
</evidence>
<evidence type="ECO:0000313" key="3">
    <source>
        <dbReference type="EMBL" id="RDC62663.1"/>
    </source>
</evidence>
<sequence length="841" mass="91154">MKNLFTLLVIRTGKHFFKKTLLISSGVVCLTSPLTFAAHFLKAPKTSANLNWAAGPVFAKKQYTFSVSDQSAPGTTIGKIQATGGDKNTLQYFITGGNTNQTFALNQTTGVVTVAKRLSYHKQNNYQLTVQVKDSSNQTDEATIAIAVSQQIGTAVLSKITWRSVASQPYIFYEGQGEVVNNQWYLFSGFDALKGFTPTSRAYRYDPDANNYTPIAPMPPMNNTKYGGVTHAGFATDENDIYFAGGYTANRTGTAQILGTKEVWKYVVAEDRYVRLPDLPRVSAAGQLEYLNGKLHYIAGTDRKLKIDIGDHYVLDVDNLTAGWDTLASLPSPRQHAGSVVFAGKIYFIAGQTGHDEGSVSTKLVHVYDPATDAWTQLADILAPEGAPGVAHISSSVVVLGNQLIVAGGEYAFTRGLRRVSAYTPATNTWTEITALPLIMRGGVVGVLNGKIYSTGGKGVKATVSGVPVSNQTIAQLTLINAETGAAIRPLNTPDTLNLAALPTRKLSIRATTTPDTVGSVVFQLSGKQTKTQIESKQPYALLGETLNNKYQPWIPETGDYSLKVTPFDQANGKGLTGSAYSTNIIVIDSLVTNLKSTSSHKYAVSKLTQNATVYTDRAYEAVKIPYYLLNATFIKSPNADRLNAAENVLSFDLHQPVIVYVAYNSVATTLPGWLSSWQKLPNQVVISSPKNRNMVLYSKTFAPGKITFGGNQATPAAGSLNNYFVIIKEETGPTSIVAETNLLDQPIRKFKNLPLLNVYPNPKKSGEKVTLEMGHMGQKEKVQVTLHDLTGHTVLTQTYETDAAGKFITKMPLSENLPAGVYLLQIQAPSGRQQAKLFVP</sequence>
<dbReference type="CDD" id="cd11304">
    <property type="entry name" value="Cadherin_repeat"/>
    <property type="match status" value="1"/>
</dbReference>
<dbReference type="SMART" id="SM00612">
    <property type="entry name" value="Kelch"/>
    <property type="match status" value="3"/>
</dbReference>
<dbReference type="Pfam" id="PF18962">
    <property type="entry name" value="Por_Secre_tail"/>
    <property type="match status" value="1"/>
</dbReference>
<dbReference type="SUPFAM" id="SSF117281">
    <property type="entry name" value="Kelch motif"/>
    <property type="match status" value="1"/>
</dbReference>
<feature type="chain" id="PRO_5016969057" evidence="1">
    <location>
        <begin position="38"/>
        <end position="841"/>
    </location>
</feature>
<dbReference type="AlphaFoldDB" id="A0A369QCN8"/>
<dbReference type="RefSeq" id="WP_115372079.1">
    <property type="nucleotide sequence ID" value="NZ_QASA01000001.1"/>
</dbReference>
<dbReference type="InterPro" id="IPR026444">
    <property type="entry name" value="Secre_tail"/>
</dbReference>
<dbReference type="PROSITE" id="PS50268">
    <property type="entry name" value="CADHERIN_2"/>
    <property type="match status" value="1"/>
</dbReference>
<keyword evidence="4" id="KW-1185">Reference proteome</keyword>
<keyword evidence="1" id="KW-0732">Signal</keyword>
<dbReference type="InterPro" id="IPR002126">
    <property type="entry name" value="Cadherin-like_dom"/>
</dbReference>
<dbReference type="PRINTS" id="PR00205">
    <property type="entry name" value="CADHERIN"/>
</dbReference>
<dbReference type="SMART" id="SM00112">
    <property type="entry name" value="CA"/>
    <property type="match status" value="1"/>
</dbReference>
<dbReference type="GO" id="GO:0007156">
    <property type="term" value="P:homophilic cell adhesion via plasma membrane adhesion molecules"/>
    <property type="evidence" value="ECO:0007669"/>
    <property type="project" value="InterPro"/>
</dbReference>
<dbReference type="InterPro" id="IPR006652">
    <property type="entry name" value="Kelch_1"/>
</dbReference>
<accession>A0A369QCN8</accession>
<dbReference type="InterPro" id="IPR015919">
    <property type="entry name" value="Cadherin-like_sf"/>
</dbReference>
<dbReference type="Pfam" id="PF00028">
    <property type="entry name" value="Cadherin"/>
    <property type="match status" value="1"/>
</dbReference>
<dbReference type="SUPFAM" id="SSF49313">
    <property type="entry name" value="Cadherin-like"/>
    <property type="match status" value="1"/>
</dbReference>
<gene>
    <name evidence="3" type="ORF">AHMF7616_01257</name>
</gene>
<dbReference type="OrthoDB" id="175993at2"/>
<feature type="signal peptide" evidence="1">
    <location>
        <begin position="1"/>
        <end position="37"/>
    </location>
</feature>
<dbReference type="PANTHER" id="PTHR46773:SF5">
    <property type="entry name" value="OS04G0487100 PROTEIN"/>
    <property type="match status" value="1"/>
</dbReference>
<dbReference type="EMBL" id="QASA01000001">
    <property type="protein sequence ID" value="RDC62663.1"/>
    <property type="molecule type" value="Genomic_DNA"/>
</dbReference>
<dbReference type="GO" id="GO:0016020">
    <property type="term" value="C:membrane"/>
    <property type="evidence" value="ECO:0007669"/>
    <property type="project" value="InterPro"/>
</dbReference>
<dbReference type="Pfam" id="PF01344">
    <property type="entry name" value="Kelch_1"/>
    <property type="match status" value="2"/>
</dbReference>
<dbReference type="Proteomes" id="UP000253919">
    <property type="component" value="Unassembled WGS sequence"/>
</dbReference>
<dbReference type="NCBIfam" id="TIGR04183">
    <property type="entry name" value="Por_Secre_tail"/>
    <property type="match status" value="1"/>
</dbReference>